<evidence type="ECO:0000256" key="6">
    <source>
        <dbReference type="ARBA" id="ARBA00022448"/>
    </source>
</evidence>
<name>A0A8C4LBD2_EQUAS</name>
<evidence type="ECO:0000256" key="22">
    <source>
        <dbReference type="ARBA" id="ARBA00048940"/>
    </source>
</evidence>
<evidence type="ECO:0000256" key="16">
    <source>
        <dbReference type="ARBA" id="ARBA00023010"/>
    </source>
</evidence>
<evidence type="ECO:0000256" key="23">
    <source>
        <dbReference type="ARBA" id="ARBA00055631"/>
    </source>
</evidence>
<feature type="compositionally biased region" description="Low complexity" evidence="26">
    <location>
        <begin position="199"/>
        <end position="208"/>
    </location>
</feature>
<reference evidence="31" key="1">
    <citation type="submission" date="2023-03" db="UniProtKB">
        <authorList>
            <consortium name="Ensembl"/>
        </authorList>
    </citation>
    <scope>IDENTIFICATION</scope>
</reference>
<keyword evidence="19" id="KW-0539">Nucleus</keyword>
<dbReference type="Gene3D" id="1.25.40.990">
    <property type="match status" value="1"/>
</dbReference>
<comment type="catalytic activity">
    <reaction evidence="22">
        <text>L-lysyl-[histone] + acetyl-CoA = N(6)-acetyl-L-lysyl-[histone] + CoA + H(+)</text>
        <dbReference type="Rhea" id="RHEA:21992"/>
        <dbReference type="Rhea" id="RHEA-COMP:9845"/>
        <dbReference type="Rhea" id="RHEA-COMP:11338"/>
        <dbReference type="ChEBI" id="CHEBI:15378"/>
        <dbReference type="ChEBI" id="CHEBI:29969"/>
        <dbReference type="ChEBI" id="CHEBI:57287"/>
        <dbReference type="ChEBI" id="CHEBI:57288"/>
        <dbReference type="ChEBI" id="CHEBI:61930"/>
        <dbReference type="EC" id="2.3.1.48"/>
    </reaction>
    <physiologicalReaction direction="left-to-right" evidence="22">
        <dbReference type="Rhea" id="RHEA:21993"/>
    </physiologicalReaction>
</comment>
<feature type="compositionally biased region" description="Polar residues" evidence="26">
    <location>
        <begin position="1844"/>
        <end position="1868"/>
    </location>
</feature>
<feature type="domain" description="Germinal-centre associated nuclear protein CID" evidence="28">
    <location>
        <begin position="1158"/>
        <end position="1228"/>
    </location>
</feature>
<dbReference type="GO" id="GO:0005654">
    <property type="term" value="C:nucleoplasm"/>
    <property type="evidence" value="ECO:0007669"/>
    <property type="project" value="UniProtKB-SubCell"/>
</dbReference>
<feature type="compositionally biased region" description="Low complexity" evidence="26">
    <location>
        <begin position="49"/>
        <end position="71"/>
    </location>
</feature>
<keyword evidence="17 25" id="KW-0175">Coiled coil</keyword>
<keyword evidence="8" id="KW-0488">Methylation</keyword>
<feature type="compositionally biased region" description="Polar residues" evidence="26">
    <location>
        <begin position="38"/>
        <end position="48"/>
    </location>
</feature>
<evidence type="ECO:0000256" key="3">
    <source>
        <dbReference type="ARBA" id="ARBA00004567"/>
    </source>
</evidence>
<feature type="compositionally biased region" description="Pro residues" evidence="26">
    <location>
        <begin position="1014"/>
        <end position="1033"/>
    </location>
</feature>
<evidence type="ECO:0000256" key="9">
    <source>
        <dbReference type="ARBA" id="ARBA00022490"/>
    </source>
</evidence>
<protein>
    <recommendedName>
        <fullName evidence="24">Germinal-center associated nuclear protein</fullName>
        <ecNumber evidence="5">2.3.1.48</ecNumber>
    </recommendedName>
</protein>
<feature type="region of interest" description="Disordered" evidence="26">
    <location>
        <begin position="1842"/>
        <end position="1868"/>
    </location>
</feature>
<evidence type="ECO:0000256" key="26">
    <source>
        <dbReference type="SAM" id="MobiDB-lite"/>
    </source>
</evidence>
<keyword evidence="20" id="KW-0012">Acyltransferase</keyword>
<dbReference type="Pfam" id="PF16766">
    <property type="entry name" value="CID_GANP"/>
    <property type="match status" value="1"/>
</dbReference>
<evidence type="ECO:0000256" key="19">
    <source>
        <dbReference type="ARBA" id="ARBA00023242"/>
    </source>
</evidence>
<keyword evidence="15" id="KW-0007">Acetylation</keyword>
<evidence type="ECO:0000256" key="2">
    <source>
        <dbReference type="ARBA" id="ARBA00004496"/>
    </source>
</evidence>
<dbReference type="InterPro" id="IPR005062">
    <property type="entry name" value="SAC3/GANP/THP3_conserved"/>
</dbReference>
<evidence type="ECO:0000256" key="14">
    <source>
        <dbReference type="ARBA" id="ARBA00022927"/>
    </source>
</evidence>
<feature type="domain" description="Germinal-centre associated nuclear protein MCM3AP" evidence="30">
    <location>
        <begin position="1802"/>
        <end position="1900"/>
    </location>
</feature>
<keyword evidence="10" id="KW-0597">Phosphoprotein</keyword>
<evidence type="ECO:0000256" key="10">
    <source>
        <dbReference type="ARBA" id="ARBA00022553"/>
    </source>
</evidence>
<dbReference type="Pfam" id="PF16769">
    <property type="entry name" value="MCM3AP_GANP"/>
    <property type="match status" value="2"/>
</dbReference>
<dbReference type="InterPro" id="IPR031910">
    <property type="entry name" value="GANP_CID_dom"/>
</dbReference>
<dbReference type="Pfam" id="PF03399">
    <property type="entry name" value="SAC3_GANP"/>
    <property type="match status" value="1"/>
</dbReference>
<keyword evidence="6" id="KW-0813">Transport</keyword>
<feature type="region of interest" description="Disordered" evidence="26">
    <location>
        <begin position="199"/>
        <end position="427"/>
    </location>
</feature>
<dbReference type="GO" id="GO:0003676">
    <property type="term" value="F:nucleic acid binding"/>
    <property type="evidence" value="ECO:0007669"/>
    <property type="project" value="InterPro"/>
</dbReference>
<keyword evidence="18" id="KW-0906">Nuclear pore complex</keyword>
<dbReference type="PANTHER" id="PTHR12436">
    <property type="entry name" value="80 KDA MCM3-ASSOCIATED PROTEIN"/>
    <property type="match status" value="1"/>
</dbReference>
<evidence type="ECO:0000256" key="18">
    <source>
        <dbReference type="ARBA" id="ARBA00023132"/>
    </source>
</evidence>
<evidence type="ECO:0000256" key="17">
    <source>
        <dbReference type="ARBA" id="ARBA00023054"/>
    </source>
</evidence>
<dbReference type="GO" id="GO:0006406">
    <property type="term" value="P:mRNA export from nucleus"/>
    <property type="evidence" value="ECO:0007669"/>
    <property type="project" value="TreeGrafter"/>
</dbReference>
<evidence type="ECO:0000256" key="12">
    <source>
        <dbReference type="ARBA" id="ARBA00022816"/>
    </source>
</evidence>
<comment type="similarity">
    <text evidence="21">Belongs to the SAC3 family.</text>
</comment>
<dbReference type="GO" id="GO:0005737">
    <property type="term" value="C:cytoplasm"/>
    <property type="evidence" value="ECO:0007669"/>
    <property type="project" value="UniProtKB-SubCell"/>
</dbReference>
<dbReference type="GO" id="GO:0002376">
    <property type="term" value="P:immune system process"/>
    <property type="evidence" value="ECO:0007669"/>
    <property type="project" value="UniProtKB-KW"/>
</dbReference>
<feature type="region of interest" description="Disordered" evidence="26">
    <location>
        <begin position="987"/>
        <end position="1033"/>
    </location>
</feature>
<gene>
    <name evidence="31" type="primary">MCM3AP</name>
</gene>
<feature type="domain" description="Germinal-centre associated nuclear protein MCM3AP" evidence="30">
    <location>
        <begin position="1256"/>
        <end position="1801"/>
    </location>
</feature>
<evidence type="ECO:0000256" key="15">
    <source>
        <dbReference type="ARBA" id="ARBA00022990"/>
    </source>
</evidence>
<feature type="region of interest" description="Disordered" evidence="26">
    <location>
        <begin position="509"/>
        <end position="539"/>
    </location>
</feature>
<dbReference type="CDD" id="cd12443">
    <property type="entry name" value="RRM_MCM3A_like"/>
    <property type="match status" value="1"/>
</dbReference>
<comment type="subcellular location">
    <subcellularLocation>
        <location evidence="1">Chromosome</location>
    </subcellularLocation>
    <subcellularLocation>
        <location evidence="2">Cytoplasm</location>
    </subcellularLocation>
    <subcellularLocation>
        <location evidence="3">Nucleus</location>
        <location evidence="3">Nuclear pore complex</location>
    </subcellularLocation>
    <subcellularLocation>
        <location evidence="4">Nucleus</location>
        <location evidence="4">Nucleoplasm</location>
    </subcellularLocation>
</comment>
<evidence type="ECO:0000256" key="11">
    <source>
        <dbReference type="ARBA" id="ARBA00022679"/>
    </source>
</evidence>
<dbReference type="GO" id="GO:0005643">
    <property type="term" value="C:nuclear pore"/>
    <property type="evidence" value="ECO:0007669"/>
    <property type="project" value="UniProtKB-SubCell"/>
</dbReference>
<keyword evidence="14" id="KW-0653">Protein transport</keyword>
<dbReference type="Gene3D" id="6.10.250.1340">
    <property type="match status" value="1"/>
</dbReference>
<evidence type="ECO:0000259" key="27">
    <source>
        <dbReference type="Pfam" id="PF03399"/>
    </source>
</evidence>
<dbReference type="InterPro" id="IPR031908">
    <property type="entry name" value="NupH_GANP"/>
</dbReference>
<dbReference type="SUPFAM" id="SSF54928">
    <property type="entry name" value="RNA-binding domain, RBD"/>
    <property type="match status" value="1"/>
</dbReference>
<keyword evidence="16" id="KW-0811">Translocation</keyword>
<organism evidence="31">
    <name type="scientific">Equus asinus asinus</name>
    <dbReference type="NCBI Taxonomy" id="83772"/>
    <lineage>
        <taxon>Eukaryota</taxon>
        <taxon>Metazoa</taxon>
        <taxon>Chordata</taxon>
        <taxon>Craniata</taxon>
        <taxon>Vertebrata</taxon>
        <taxon>Euteleostomi</taxon>
        <taxon>Mammalia</taxon>
        <taxon>Eutheria</taxon>
        <taxon>Laurasiatheria</taxon>
        <taxon>Perissodactyla</taxon>
        <taxon>Equidae</taxon>
        <taxon>Equus</taxon>
    </lineage>
</organism>
<evidence type="ECO:0000256" key="20">
    <source>
        <dbReference type="ARBA" id="ARBA00023315"/>
    </source>
</evidence>
<evidence type="ECO:0000256" key="13">
    <source>
        <dbReference type="ARBA" id="ARBA00022859"/>
    </source>
</evidence>
<feature type="compositionally biased region" description="Basic and acidic residues" evidence="26">
    <location>
        <begin position="345"/>
        <end position="363"/>
    </location>
</feature>
<evidence type="ECO:0000256" key="7">
    <source>
        <dbReference type="ARBA" id="ARBA00022454"/>
    </source>
</evidence>
<evidence type="ECO:0000259" key="30">
    <source>
        <dbReference type="Pfam" id="PF16769"/>
    </source>
</evidence>
<dbReference type="Ensembl" id="ENSEAST00005010427.1">
    <property type="protein sequence ID" value="ENSEASP00005009601.1"/>
    <property type="gene ID" value="ENSEASG00005006458.1"/>
</dbReference>
<feature type="compositionally biased region" description="Basic and acidic residues" evidence="26">
    <location>
        <begin position="291"/>
        <end position="324"/>
    </location>
</feature>
<dbReference type="FunFam" id="1.25.40.990:FF:000003">
    <property type="entry name" value="germinal-center associated nuclear protein isoform X2"/>
    <property type="match status" value="1"/>
</dbReference>
<dbReference type="InterPro" id="IPR031907">
    <property type="entry name" value="MCM3AP_GANP"/>
</dbReference>
<evidence type="ECO:0000259" key="28">
    <source>
        <dbReference type="Pfam" id="PF16766"/>
    </source>
</evidence>
<keyword evidence="13" id="KW-0391">Immunity</keyword>
<evidence type="ECO:0000256" key="25">
    <source>
        <dbReference type="SAM" id="Coils"/>
    </source>
</evidence>
<comment type="function">
    <text evidence="23">As a component of the TREX-2 complex, involved in the export of mRNAs to the cytoplasm through the nuclear pores. Through the acetylation of histones, affects the assembly of nucleosomes at immunoglobulin variable region genes and promotes the recruitment and positioning of transcription complex to favor DNA cytosine deaminase AICDA/AID targeting, hence promoting somatic hypermutations.</text>
</comment>
<dbReference type="InterPro" id="IPR035979">
    <property type="entry name" value="RBD_domain_sf"/>
</dbReference>
<feature type="domain" description="Germinal-centre associated nuclear protein nucleoporin homology" evidence="29">
    <location>
        <begin position="2"/>
        <end position="289"/>
    </location>
</feature>
<evidence type="ECO:0000256" key="4">
    <source>
        <dbReference type="ARBA" id="ARBA00004642"/>
    </source>
</evidence>
<dbReference type="GO" id="GO:0005694">
    <property type="term" value="C:chromosome"/>
    <property type="evidence" value="ECO:0007669"/>
    <property type="project" value="UniProtKB-SubCell"/>
</dbReference>
<evidence type="ECO:0000256" key="1">
    <source>
        <dbReference type="ARBA" id="ARBA00004286"/>
    </source>
</evidence>
<accession>A0A8C4LBD2</accession>
<dbReference type="Pfam" id="PF16768">
    <property type="entry name" value="NupH_GANP"/>
    <property type="match status" value="1"/>
</dbReference>
<dbReference type="GO" id="GO:0070390">
    <property type="term" value="C:transcription export complex 2"/>
    <property type="evidence" value="ECO:0007669"/>
    <property type="project" value="TreeGrafter"/>
</dbReference>
<dbReference type="EC" id="2.3.1.48" evidence="5"/>
<sequence>MNPTNPFGGQQPVFPTSSSSSIGTFQAKPPFRFGQPSLFGQNNTLSGKSSGFSQVSSFPASSGVSHSSSAQTGFSQTSNVGLFSGLEHTPAFVATSGPSSSCVPGNPGFSFKSPNIEALAGTSTFGPETGEIATTGFGKTEFSFKPRENSMFRPILGAESEPEKTQSQITPGFFTFFHPISSGPGGLAPFSFSQVTSSSATNSTSTFSKPVNSNNSLPAFTSDLSNQNAEEEKRGPKSLFGSSSSSFTSFSTSSGSLGEHFPVSKTGARQGCEEAVSQMEPLPSLMKGLKRKEDQDRSPRRHGHDAAEDLDPLSRGDHPPDKRPVRLSRPRGGTLFGRTIQDVFKSNKEVGRLGNKESKKEIGCAESGENDHMAIPGGSQSVLAPSRLPGLNKEEETESRDKKEDSLRGTPGRQSKRSESTESLGGLSPAEVTAIQCKNIPDYLNDRTILEKHFGKIAKVQRIYIRRNKKLAVVYFFDHASAALARKKGKGLHEDMAIFWHKKKISPNKKPFSLKEKKPGDSEAGEGTEDTPFQHSPVGKPVGRAAAVSLLNKSSPVKKPSLLKAHQFEGDPFDEGSEGSEGLGPCVSSLSTLIGTVAETSEEKYRLLDQRDRIMRQARVKRTDLDKARTFVGTCPDMCPEKERYMRETRSQLSVFEVVPGTDQVDHAAAVKEYSRSSADQEEPLPHELRPSAVLSRTMDYLVTQIMDQKEGSLRDWYDFVWNRTRGIRKDITQQHLCDPMTVSLIEKCTRFHIHCAHFMCEEPMSSFDAKINNENMTKCLQSLKEMYQDLRNKGVFCASEAEFQGYNVLLNLNKGDILREVQQFHPAVRNSFEVKFAVQAFAALNSNNFVRFFKLVQSASYLNGCLLHCYFNQVRATLITHPVHSLSFSCAFPLCRAVRWLLTCVTLLWVLCGLHSCVELNRSSFLEPEGLSKARKSVFITRKLTVSVGEIVNGGPLPPVPRHIPVCSFNSQNKYVGESLAAELPVGTQRPLDTAGAGRGEESSAEADVSPPALLPQPLPPPLPTPVSLPHLPAPAPAPSVVPSPFQPLGQPTVQPELLPPKPVPVYSDTVRNLPDEGPEEPLCTHVQQCRMSSLPTAIPFALSSVSNAAMEELLTAATTGILRHIAAEEVTKERERKEEERRRAEEERLKQERELVLTQLSQGLATELMELVVMDCVRETCSQELKSAVETDDRLRRARCCEDVCAHLVDLFLGEEIFQTAKETLQELQCFCKYLQRWREAVTARKKLRRQMRAFPAAPCVDVNDRLRALAPSAECPITEENLAKGLLDLGHAGKVGISCTRLRWLRNKTAHQLKVQHFHQQLLSDAAWAPLDLPSLVAEHLPGRQERVFWKLVLVLPDGEEQFPGSPGRILENWLKVKFMSDDGSVDDTCSDAGGIQTLALFNALHSRGSQTVSVNVCIKVAHGALSDCVLDAVETQKELLGASGLMLLLPPKVKSEDVAEEDVYWLSALLQLKQLLQAKPFQPALPLVVLVPSLGGDTVEKEVEDGLMLQDLVSAKLISDYTILEIPDSLNELQGTRKVSQAVQWLVSHCPCALDLCCQTLIQYVEDGVGREFSGRFFRDRRERRLGGLASQEPGAIIELFNSVLHFLASAVSSEQLCDLSWPVTEFAETGGSQLLPHLHWNSPEHLAWLKQAVLGFQLPQMDLPPPGAPWLPMCSLVIQYASQIPSSRQTQPVLQSQVENLLRRTYCRWKSKSPSPGRGAGPSVSEIPWDDVIALCINHKLRDWTPPRLPVTSEALSEDGQICVYYFKNHLKKYDVPLLWEQARMQTQKELQLSQGRFEDQLQQWLSEDSGGFTDSTSLPLYLPQTLVSLPQTIEPVMKTSTTPSPQSERTGEQLQLSEATGTSLTERLKHLERLIRSSREEEVASELHLSALLDMVDI</sequence>
<feature type="region of interest" description="Disordered" evidence="26">
    <location>
        <begin position="1"/>
        <end position="71"/>
    </location>
</feature>
<evidence type="ECO:0000259" key="29">
    <source>
        <dbReference type="Pfam" id="PF16768"/>
    </source>
</evidence>
<feature type="coiled-coil region" evidence="25">
    <location>
        <begin position="1129"/>
        <end position="1157"/>
    </location>
</feature>
<evidence type="ECO:0000256" key="8">
    <source>
        <dbReference type="ARBA" id="ARBA00022481"/>
    </source>
</evidence>
<proteinExistence type="inferred from homology"/>
<keyword evidence="12" id="KW-0509">mRNA transport</keyword>
<keyword evidence="7" id="KW-0158">Chromosome</keyword>
<feature type="domain" description="SAC3/GANP/THP3 conserved" evidence="27">
    <location>
        <begin position="638"/>
        <end position="903"/>
    </location>
</feature>
<dbReference type="InterPro" id="IPR045107">
    <property type="entry name" value="SAC3/GANP/THP3"/>
</dbReference>
<evidence type="ECO:0000313" key="31">
    <source>
        <dbReference type="Ensembl" id="ENSEASP00005009601.1"/>
    </source>
</evidence>
<feature type="compositionally biased region" description="Low complexity" evidence="26">
    <location>
        <begin position="238"/>
        <end position="258"/>
    </location>
</feature>
<dbReference type="GO" id="GO:0015031">
    <property type="term" value="P:protein transport"/>
    <property type="evidence" value="ECO:0007669"/>
    <property type="project" value="UniProtKB-KW"/>
</dbReference>
<keyword evidence="11" id="KW-0808">Transferase</keyword>
<dbReference type="InterPro" id="IPR034265">
    <property type="entry name" value="MCM3AP_RRM"/>
</dbReference>
<evidence type="ECO:0000256" key="21">
    <source>
        <dbReference type="ARBA" id="ARBA00038443"/>
    </source>
</evidence>
<evidence type="ECO:0000256" key="24">
    <source>
        <dbReference type="ARBA" id="ARBA00069544"/>
    </source>
</evidence>
<feature type="compositionally biased region" description="Polar residues" evidence="26">
    <location>
        <begin position="209"/>
        <end position="228"/>
    </location>
</feature>
<keyword evidence="9" id="KW-0963">Cytoplasm</keyword>
<dbReference type="PANTHER" id="PTHR12436:SF3">
    <property type="entry name" value="GERMINAL-CENTER ASSOCIATED NUCLEAR PROTEIN"/>
    <property type="match status" value="1"/>
</dbReference>
<dbReference type="GO" id="GO:0061733">
    <property type="term" value="F:protein-lysine-acetyltransferase activity"/>
    <property type="evidence" value="ECO:0007669"/>
    <property type="project" value="UniProtKB-EC"/>
</dbReference>
<feature type="compositionally biased region" description="Polar residues" evidence="26">
    <location>
        <begin position="1"/>
        <end position="24"/>
    </location>
</feature>
<evidence type="ECO:0000256" key="5">
    <source>
        <dbReference type="ARBA" id="ARBA00013184"/>
    </source>
</evidence>